<keyword evidence="4" id="KW-1185">Reference proteome</keyword>
<dbReference type="STRING" id="339671.Asuc_2055"/>
<sequence length="134" mass="15877">MQIKEFSAKTGLSADTLRYYEKEGLLMPERNANGYRRYSGRDLEWVEFILRLKRMDVPLIQIKEYARLRHMGDSTIPERYEILLAHYENLVRKQQELEEHQALLAQKLSLYRSAMQKPLNNSPLQQKKPSPAKK</sequence>
<evidence type="ECO:0000313" key="3">
    <source>
        <dbReference type="EMBL" id="ABR75401.1"/>
    </source>
</evidence>
<dbReference type="SUPFAM" id="SSF46955">
    <property type="entry name" value="Putative DNA-binding domain"/>
    <property type="match status" value="1"/>
</dbReference>
<dbReference type="GO" id="GO:0003677">
    <property type="term" value="F:DNA binding"/>
    <property type="evidence" value="ECO:0007669"/>
    <property type="project" value="UniProtKB-KW"/>
</dbReference>
<dbReference type="OrthoDB" id="9808480at2"/>
<proteinExistence type="predicted"/>
<evidence type="ECO:0000259" key="2">
    <source>
        <dbReference type="PROSITE" id="PS50937"/>
    </source>
</evidence>
<evidence type="ECO:0000313" key="4">
    <source>
        <dbReference type="Proteomes" id="UP000001114"/>
    </source>
</evidence>
<dbReference type="HOGENOM" id="CLU_060077_8_3_6"/>
<dbReference type="KEGG" id="asu:Asuc_2055"/>
<dbReference type="PANTHER" id="PTHR30204:SF83">
    <property type="entry name" value="TRANSCRIPTIONAL REGULATOR, MERR FAMILY"/>
    <property type="match status" value="1"/>
</dbReference>
<feature type="domain" description="HTH merR-type" evidence="2">
    <location>
        <begin position="1"/>
        <end position="68"/>
    </location>
</feature>
<dbReference type="Pfam" id="PF13411">
    <property type="entry name" value="MerR_1"/>
    <property type="match status" value="1"/>
</dbReference>
<dbReference type="EMBL" id="CP000746">
    <property type="protein sequence ID" value="ABR75401.1"/>
    <property type="molecule type" value="Genomic_DNA"/>
</dbReference>
<dbReference type="Proteomes" id="UP000001114">
    <property type="component" value="Chromosome"/>
</dbReference>
<dbReference type="Gene3D" id="1.10.1660.10">
    <property type="match status" value="1"/>
</dbReference>
<dbReference type="InterPro" id="IPR047057">
    <property type="entry name" value="MerR_fam"/>
</dbReference>
<keyword evidence="1" id="KW-0238">DNA-binding</keyword>
<dbReference type="GO" id="GO:0003700">
    <property type="term" value="F:DNA-binding transcription factor activity"/>
    <property type="evidence" value="ECO:0007669"/>
    <property type="project" value="InterPro"/>
</dbReference>
<accession>A6VR04</accession>
<dbReference type="AlphaFoldDB" id="A6VR04"/>
<gene>
    <name evidence="3" type="ordered locus">Asuc_2055</name>
</gene>
<dbReference type="PRINTS" id="PR00040">
    <property type="entry name" value="HTHMERR"/>
</dbReference>
<organism evidence="3 4">
    <name type="scientific">Actinobacillus succinogenes (strain ATCC 55618 / DSM 22257 / CCUG 43843 / 130Z)</name>
    <dbReference type="NCBI Taxonomy" id="339671"/>
    <lineage>
        <taxon>Bacteria</taxon>
        <taxon>Pseudomonadati</taxon>
        <taxon>Pseudomonadota</taxon>
        <taxon>Gammaproteobacteria</taxon>
        <taxon>Pasteurellales</taxon>
        <taxon>Pasteurellaceae</taxon>
        <taxon>Actinobacillus</taxon>
    </lineage>
</organism>
<name>A6VR04_ACTSZ</name>
<protein>
    <submittedName>
        <fullName evidence="3">Putative transcriptional regulator, MerR family</fullName>
    </submittedName>
</protein>
<reference evidence="4" key="1">
    <citation type="journal article" date="2010" name="BMC Genomics">
        <title>A genomic perspective on the potential of Actinobacillus succinogenes for industrial succinate production.</title>
        <authorList>
            <person name="McKinlay J.B."/>
            <person name="Laivenieks M."/>
            <person name="Schindler B.D."/>
            <person name="McKinlay A.A."/>
            <person name="Siddaramappa S."/>
            <person name="Challacombe J.F."/>
            <person name="Lowry S.R."/>
            <person name="Clum A."/>
            <person name="Lapidus A.L."/>
            <person name="Burkhart K.B."/>
            <person name="Harkins V."/>
            <person name="Vieille C."/>
        </authorList>
    </citation>
    <scope>NUCLEOTIDE SEQUENCE [LARGE SCALE GENOMIC DNA]</scope>
    <source>
        <strain evidence="4">ATCC 55618 / DSM 22257 / CCUG 43843 / 130Z</strain>
    </source>
</reference>
<dbReference type="RefSeq" id="WP_012073777.1">
    <property type="nucleotide sequence ID" value="NC_009655.1"/>
</dbReference>
<dbReference type="PROSITE" id="PS50937">
    <property type="entry name" value="HTH_MERR_2"/>
    <property type="match status" value="1"/>
</dbReference>
<dbReference type="InterPro" id="IPR009061">
    <property type="entry name" value="DNA-bd_dom_put_sf"/>
</dbReference>
<dbReference type="SMART" id="SM00422">
    <property type="entry name" value="HTH_MERR"/>
    <property type="match status" value="1"/>
</dbReference>
<dbReference type="CDD" id="cd01109">
    <property type="entry name" value="HTH_YyaN"/>
    <property type="match status" value="1"/>
</dbReference>
<evidence type="ECO:0000256" key="1">
    <source>
        <dbReference type="ARBA" id="ARBA00023125"/>
    </source>
</evidence>
<dbReference type="InterPro" id="IPR000551">
    <property type="entry name" value="MerR-type_HTH_dom"/>
</dbReference>
<dbReference type="PANTHER" id="PTHR30204">
    <property type="entry name" value="REDOX-CYCLING DRUG-SENSING TRANSCRIPTIONAL ACTIVATOR SOXR"/>
    <property type="match status" value="1"/>
</dbReference>
<dbReference type="eggNOG" id="COG0789">
    <property type="taxonomic scope" value="Bacteria"/>
</dbReference>